<organism evidence="1 2">
    <name type="scientific">Besnoitia besnoiti</name>
    <name type="common">Apicomplexan protozoan</name>
    <dbReference type="NCBI Taxonomy" id="94643"/>
    <lineage>
        <taxon>Eukaryota</taxon>
        <taxon>Sar</taxon>
        <taxon>Alveolata</taxon>
        <taxon>Apicomplexa</taxon>
        <taxon>Conoidasida</taxon>
        <taxon>Coccidia</taxon>
        <taxon>Eucoccidiorida</taxon>
        <taxon>Eimeriorina</taxon>
        <taxon>Sarcocystidae</taxon>
        <taxon>Besnoitia</taxon>
    </lineage>
</organism>
<dbReference type="GeneID" id="40307308"/>
<protein>
    <submittedName>
        <fullName evidence="1">Uncharacterized protein</fullName>
    </submittedName>
</protein>
<name>A0A2A9M784_BESBE</name>
<comment type="caution">
    <text evidence="1">The sequence shown here is derived from an EMBL/GenBank/DDBJ whole genome shotgun (WGS) entry which is preliminary data.</text>
</comment>
<dbReference type="RefSeq" id="XP_029215765.1">
    <property type="nucleotide sequence ID" value="XM_029360950.1"/>
</dbReference>
<accession>A0A2A9M784</accession>
<reference evidence="1 2" key="1">
    <citation type="submission" date="2017-09" db="EMBL/GenBank/DDBJ databases">
        <title>Genome sequencing of Besnoitia besnoiti strain Bb-Ger1.</title>
        <authorList>
            <person name="Schares G."/>
            <person name="Venepally P."/>
            <person name="Lorenzi H.A."/>
        </authorList>
    </citation>
    <scope>NUCLEOTIDE SEQUENCE [LARGE SCALE GENOMIC DNA]</scope>
    <source>
        <strain evidence="1 2">Bb-Ger1</strain>
    </source>
</reference>
<dbReference type="Proteomes" id="UP000224006">
    <property type="component" value="Chromosome XII"/>
</dbReference>
<evidence type="ECO:0000313" key="2">
    <source>
        <dbReference type="Proteomes" id="UP000224006"/>
    </source>
</evidence>
<dbReference type="VEuPathDB" id="ToxoDB:BESB_022480"/>
<sequence length="71" mass="7359">MVSNTYNIAEDQQWVAPKSYASACGAQIVPAPTVAPAAAGIPTVQEGSLAGSEKQAEDIPHVDVELVPGRR</sequence>
<keyword evidence="2" id="KW-1185">Reference proteome</keyword>
<gene>
    <name evidence="1" type="ORF">BESB_022480</name>
</gene>
<proteinExistence type="predicted"/>
<dbReference type="KEGG" id="bbes:BESB_022480"/>
<dbReference type="EMBL" id="NWUJ01000013">
    <property type="protein sequence ID" value="PFH31756.1"/>
    <property type="molecule type" value="Genomic_DNA"/>
</dbReference>
<dbReference type="AlphaFoldDB" id="A0A2A9M784"/>
<evidence type="ECO:0000313" key="1">
    <source>
        <dbReference type="EMBL" id="PFH31756.1"/>
    </source>
</evidence>